<dbReference type="OrthoDB" id="9806955at2"/>
<dbReference type="EC" id="4.3.1.3" evidence="2 6"/>
<dbReference type="RefSeq" id="WP_094887375.1">
    <property type="nucleotide sequence ID" value="NZ_NPMS01000015.1"/>
</dbReference>
<gene>
    <name evidence="6 10" type="primary">hutH</name>
    <name evidence="10" type="ORF">CIL03_18530</name>
</gene>
<evidence type="ECO:0000256" key="2">
    <source>
        <dbReference type="ARBA" id="ARBA00012994"/>
    </source>
</evidence>
<keyword evidence="3 6" id="KW-0369">Histidine metabolism</keyword>
<evidence type="ECO:0000256" key="4">
    <source>
        <dbReference type="ARBA" id="ARBA00023239"/>
    </source>
</evidence>
<dbReference type="InterPro" id="IPR024083">
    <property type="entry name" value="Fumarase/histidase_N"/>
</dbReference>
<evidence type="ECO:0000256" key="3">
    <source>
        <dbReference type="ARBA" id="ARBA00022808"/>
    </source>
</evidence>
<evidence type="ECO:0000256" key="5">
    <source>
        <dbReference type="ARBA" id="ARBA00049269"/>
    </source>
</evidence>
<accession>A0A265N6J1</accession>
<dbReference type="NCBIfam" id="TIGR01225">
    <property type="entry name" value="hutH"/>
    <property type="match status" value="1"/>
</dbReference>
<dbReference type="Pfam" id="PF00221">
    <property type="entry name" value="Lyase_aromatic"/>
    <property type="match status" value="1"/>
</dbReference>
<comment type="caution">
    <text evidence="10">The sequence shown here is derived from an EMBL/GenBank/DDBJ whole genome shotgun (WGS) entry which is preliminary data.</text>
</comment>
<dbReference type="GO" id="GO:0004397">
    <property type="term" value="F:histidine ammonia-lyase activity"/>
    <property type="evidence" value="ECO:0007669"/>
    <property type="project" value="UniProtKB-UniRule"/>
</dbReference>
<dbReference type="SUPFAM" id="SSF48557">
    <property type="entry name" value="L-aspartase-like"/>
    <property type="match status" value="1"/>
</dbReference>
<comment type="pathway">
    <text evidence="1 6 8">Amino-acid degradation; L-histidine degradation into L-glutamate; N-formimidoyl-L-glutamate from L-histidine: step 1/3.</text>
</comment>
<dbReference type="UniPathway" id="UPA00379">
    <property type="reaction ID" value="UER00549"/>
</dbReference>
<keyword evidence="6" id="KW-0963">Cytoplasm</keyword>
<dbReference type="NCBIfam" id="NF006871">
    <property type="entry name" value="PRK09367.1"/>
    <property type="match status" value="1"/>
</dbReference>
<dbReference type="InterPro" id="IPR001106">
    <property type="entry name" value="Aromatic_Lyase"/>
</dbReference>
<comment type="catalytic activity">
    <reaction evidence="5 6 8">
        <text>L-histidine = trans-urocanate + NH4(+)</text>
        <dbReference type="Rhea" id="RHEA:21232"/>
        <dbReference type="ChEBI" id="CHEBI:17771"/>
        <dbReference type="ChEBI" id="CHEBI:28938"/>
        <dbReference type="ChEBI" id="CHEBI:57595"/>
        <dbReference type="EC" id="4.3.1.3"/>
    </reaction>
</comment>
<dbReference type="GO" id="GO:0019557">
    <property type="term" value="P:L-histidine catabolic process to glutamate and formate"/>
    <property type="evidence" value="ECO:0007669"/>
    <property type="project" value="UniProtKB-UniPathway"/>
</dbReference>
<sequence>MIRLTGRNLTFDEVNRVVFKQENVGLSDQTHARLQANRDTVEALLHEKKTMYGINTGFGKFSDVIIEDKDLDDLQLNLIHSHACGVGRPFSEKISRTMLLLRANALSQGYSGVRPLLVNQLVDFINAGIHPVIPEKGSLGASGDLAPLSHLTLALLGEEEVFYQGKRVTASNALNEAGLEPLQLKAKEGLALINGTQAMTAVGVVSYLEMEKLLHQSEHIAAMTLEGLQGIMDAFDENLHQVRGHVEQSETAERIRHILQDSKLTTKQGEIRVQDAYSLRCIPQVFGACWQTVNYAKEKLETEINAVTDNPLIFSEQEKVISGGNFHGQPIAFAMDFIKLGIAETANISERRIERLVNPQLNDLPPFLSPNPGLESGAMIMQYSAASLVSENKTLAHPASVDSIPSSANQEDHVSMGTIAARHALEMLQNTRRVIAIELICAMQAVEYRGVELMASSTRELYERARNIVPSITKDRVFSTDIEKLADWLKNHEESEVRQIISEDRREVYERS</sequence>
<comment type="PTM">
    <text evidence="6">Contains an active site 4-methylidene-imidazol-5-one (MIO), which is formed autocatalytically by cyclization and dehydration of residues Ala-Ser-Gly.</text>
</comment>
<dbReference type="FunFam" id="1.10.275.10:FF:000005">
    <property type="entry name" value="Histidine ammonia-lyase"/>
    <property type="match status" value="1"/>
</dbReference>
<dbReference type="FunFam" id="1.20.200.10:FF:000003">
    <property type="entry name" value="Histidine ammonia-lyase"/>
    <property type="match status" value="1"/>
</dbReference>
<evidence type="ECO:0000256" key="9">
    <source>
        <dbReference type="RuleBase" id="RU004480"/>
    </source>
</evidence>
<protein>
    <recommendedName>
        <fullName evidence="2 6">Histidine ammonia-lyase</fullName>
        <shortName evidence="6">Histidase</shortName>
        <ecNumber evidence="2 6">4.3.1.3</ecNumber>
    </recommendedName>
</protein>
<keyword evidence="4 6" id="KW-0456">Lyase</keyword>
<evidence type="ECO:0000256" key="6">
    <source>
        <dbReference type="HAMAP-Rule" id="MF_00229"/>
    </source>
</evidence>
<comment type="subcellular location">
    <subcellularLocation>
        <location evidence="6 9">Cytoplasm</location>
    </subcellularLocation>
</comment>
<dbReference type="InterPro" id="IPR008948">
    <property type="entry name" value="L-Aspartase-like"/>
</dbReference>
<evidence type="ECO:0000256" key="7">
    <source>
        <dbReference type="RuleBase" id="RU003954"/>
    </source>
</evidence>
<dbReference type="Gene3D" id="1.10.275.10">
    <property type="entry name" value="Fumarase/aspartase (N-terminal domain)"/>
    <property type="match status" value="1"/>
</dbReference>
<evidence type="ECO:0000313" key="10">
    <source>
        <dbReference type="EMBL" id="OZU87094.1"/>
    </source>
</evidence>
<dbReference type="GO" id="GO:0005737">
    <property type="term" value="C:cytoplasm"/>
    <property type="evidence" value="ECO:0007669"/>
    <property type="project" value="UniProtKB-SubCell"/>
</dbReference>
<dbReference type="GO" id="GO:0019556">
    <property type="term" value="P:L-histidine catabolic process to glutamate and formamide"/>
    <property type="evidence" value="ECO:0007669"/>
    <property type="project" value="UniProtKB-UniPathway"/>
</dbReference>
<dbReference type="EMBL" id="NPMS01000015">
    <property type="protein sequence ID" value="OZU87094.1"/>
    <property type="molecule type" value="Genomic_DNA"/>
</dbReference>
<evidence type="ECO:0000256" key="1">
    <source>
        <dbReference type="ARBA" id="ARBA00005113"/>
    </source>
</evidence>
<dbReference type="CDD" id="cd00332">
    <property type="entry name" value="PAL-HAL"/>
    <property type="match status" value="1"/>
</dbReference>
<dbReference type="InterPro" id="IPR022313">
    <property type="entry name" value="Phe/His_NH3-lyase_AS"/>
</dbReference>
<dbReference type="Gene3D" id="1.20.200.10">
    <property type="entry name" value="Fumarase/aspartase (Central domain)"/>
    <property type="match status" value="1"/>
</dbReference>
<dbReference type="InterPro" id="IPR005921">
    <property type="entry name" value="HutH"/>
</dbReference>
<dbReference type="PANTHER" id="PTHR10362">
    <property type="entry name" value="HISTIDINE AMMONIA-LYASE"/>
    <property type="match status" value="1"/>
</dbReference>
<name>A0A265N6J1_9BACI</name>
<dbReference type="AlphaFoldDB" id="A0A265N6J1"/>
<feature type="modified residue" description="2,3-didehydroalanine (Ser)" evidence="6">
    <location>
        <position position="142"/>
    </location>
</feature>
<organism evidence="10 11">
    <name type="scientific">Virgibacillus indicus</name>
    <dbReference type="NCBI Taxonomy" id="2024554"/>
    <lineage>
        <taxon>Bacteria</taxon>
        <taxon>Bacillati</taxon>
        <taxon>Bacillota</taxon>
        <taxon>Bacilli</taxon>
        <taxon>Bacillales</taxon>
        <taxon>Bacillaceae</taxon>
        <taxon>Virgibacillus</taxon>
    </lineage>
</organism>
<feature type="cross-link" description="5-imidazolinone (Ala-Gly)" evidence="6">
    <location>
        <begin position="141"/>
        <end position="143"/>
    </location>
</feature>
<dbReference type="PROSITE" id="PS00488">
    <property type="entry name" value="PAL_HISTIDASE"/>
    <property type="match status" value="1"/>
</dbReference>
<comment type="similarity">
    <text evidence="6 7">Belongs to the PAL/histidase family.</text>
</comment>
<keyword evidence="11" id="KW-1185">Reference proteome</keyword>
<dbReference type="Proteomes" id="UP000216498">
    <property type="component" value="Unassembled WGS sequence"/>
</dbReference>
<proteinExistence type="inferred from homology"/>
<dbReference type="HAMAP" id="MF_00229">
    <property type="entry name" value="His_ammonia_lyase"/>
    <property type="match status" value="1"/>
</dbReference>
<evidence type="ECO:0000313" key="11">
    <source>
        <dbReference type="Proteomes" id="UP000216498"/>
    </source>
</evidence>
<evidence type="ECO:0000256" key="8">
    <source>
        <dbReference type="RuleBase" id="RU004479"/>
    </source>
</evidence>
<reference evidence="10 11" key="1">
    <citation type="submission" date="2017-08" db="EMBL/GenBank/DDBJ databases">
        <title>Virgibacillus indicus sp. nov. and Virgibacillus profoundi sp. nov, two moderately halophilic bacteria isolated from marine sediment by using the Microfluidic Streak Plate.</title>
        <authorList>
            <person name="Xu B."/>
            <person name="Hu B."/>
            <person name="Wang J."/>
            <person name="Zhu Y."/>
            <person name="Huang L."/>
            <person name="Du W."/>
            <person name="Huang Y."/>
        </authorList>
    </citation>
    <scope>NUCLEOTIDE SEQUENCE [LARGE SCALE GENOMIC DNA]</scope>
    <source>
        <strain evidence="10 11">IO3-P2-C2</strain>
    </source>
</reference>